<dbReference type="AlphaFoldDB" id="A0A2R6C9Y3"/>
<gene>
    <name evidence="2" type="ORF">B9Q04_10140</name>
</gene>
<name>A0A2R6C9Y3_9ARCH</name>
<evidence type="ECO:0000313" key="2">
    <source>
        <dbReference type="EMBL" id="PSO07576.1"/>
    </source>
</evidence>
<evidence type="ECO:0000313" key="3">
    <source>
        <dbReference type="Proteomes" id="UP000242015"/>
    </source>
</evidence>
<proteinExistence type="predicted"/>
<keyword evidence="1" id="KW-0812">Transmembrane</keyword>
<sequence length="108" mass="11051">MVGVDVVVVVADVVVVVAVAIAVVVVIVAVVVVVVGVVAVVVGVVMLDVCVGIGVGFTAAVCCRYMYAPIAPTSTASTTMTARYAFSFRAKALHLCSQSYRSAPYILS</sequence>
<organism evidence="2 3">
    <name type="scientific">Candidatus Marsarchaeota G2 archaeon BE_D</name>
    <dbReference type="NCBI Taxonomy" id="1978158"/>
    <lineage>
        <taxon>Archaea</taxon>
        <taxon>Candidatus Marsarchaeota</taxon>
        <taxon>Candidatus Marsarchaeota group 2</taxon>
    </lineage>
</organism>
<feature type="transmembrane region" description="Helical" evidence="1">
    <location>
        <begin position="6"/>
        <end position="38"/>
    </location>
</feature>
<keyword evidence="1" id="KW-0472">Membrane</keyword>
<dbReference type="EMBL" id="NEXF01000224">
    <property type="protein sequence ID" value="PSO07576.1"/>
    <property type="molecule type" value="Genomic_DNA"/>
</dbReference>
<protein>
    <submittedName>
        <fullName evidence="2">Uncharacterized protein</fullName>
    </submittedName>
</protein>
<reference evidence="2 3" key="1">
    <citation type="submission" date="2017-04" db="EMBL/GenBank/DDBJ databases">
        <title>Novel microbial lineages endemic to geothermal iron-oxide mats fill important gaps in the evolutionary history of Archaea.</title>
        <authorList>
            <person name="Jay Z.J."/>
            <person name="Beam J.P."/>
            <person name="Dlakic M."/>
            <person name="Rusch D.B."/>
            <person name="Kozubal M.A."/>
            <person name="Inskeep W.P."/>
        </authorList>
    </citation>
    <scope>NUCLEOTIDE SEQUENCE [LARGE SCALE GENOMIC DNA]</scope>
    <source>
        <strain evidence="2">BE_D</strain>
    </source>
</reference>
<accession>A0A2R6C9Y3</accession>
<keyword evidence="1" id="KW-1133">Transmembrane helix</keyword>
<evidence type="ECO:0000256" key="1">
    <source>
        <dbReference type="SAM" id="Phobius"/>
    </source>
</evidence>
<feature type="transmembrane region" description="Helical" evidence="1">
    <location>
        <begin position="45"/>
        <end position="67"/>
    </location>
</feature>
<dbReference type="Proteomes" id="UP000242015">
    <property type="component" value="Unassembled WGS sequence"/>
</dbReference>
<comment type="caution">
    <text evidence="2">The sequence shown here is derived from an EMBL/GenBank/DDBJ whole genome shotgun (WGS) entry which is preliminary data.</text>
</comment>